<protein>
    <recommendedName>
        <fullName evidence="2">PB1-like domain-containing protein</fullName>
    </recommendedName>
</protein>
<evidence type="ECO:0000313" key="4">
    <source>
        <dbReference type="Proteomes" id="UP000554482"/>
    </source>
</evidence>
<evidence type="ECO:0000313" key="3">
    <source>
        <dbReference type="EMBL" id="KAF5186187.1"/>
    </source>
</evidence>
<dbReference type="InterPro" id="IPR058594">
    <property type="entry name" value="PB1-like_dom_pln"/>
</dbReference>
<gene>
    <name evidence="3" type="ORF">FRX31_024226</name>
</gene>
<feature type="compositionally biased region" description="Basic and acidic residues" evidence="1">
    <location>
        <begin position="87"/>
        <end position="99"/>
    </location>
</feature>
<reference evidence="3 4" key="1">
    <citation type="submission" date="2020-06" db="EMBL/GenBank/DDBJ databases">
        <title>Transcriptomic and genomic resources for Thalictrum thalictroides and T. hernandezii: Facilitating candidate gene discovery in an emerging model plant lineage.</title>
        <authorList>
            <person name="Arias T."/>
            <person name="Riano-Pachon D.M."/>
            <person name="Di Stilio V.S."/>
        </authorList>
    </citation>
    <scope>NUCLEOTIDE SEQUENCE [LARGE SCALE GENOMIC DNA]</scope>
    <source>
        <strain evidence="4">cv. WT478/WT964</strain>
        <tissue evidence="3">Leaves</tissue>
    </source>
</reference>
<dbReference type="Pfam" id="PF26130">
    <property type="entry name" value="PB1-like"/>
    <property type="match status" value="1"/>
</dbReference>
<accession>A0A7J6VN48</accession>
<name>A0A7J6VN48_THATH</name>
<dbReference type="EMBL" id="JABWDY010029707">
    <property type="protein sequence ID" value="KAF5186187.1"/>
    <property type="molecule type" value="Genomic_DNA"/>
</dbReference>
<dbReference type="Proteomes" id="UP000554482">
    <property type="component" value="Unassembled WGS sequence"/>
</dbReference>
<comment type="caution">
    <text evidence="3">The sequence shown here is derived from an EMBL/GenBank/DDBJ whole genome shotgun (WGS) entry which is preliminary data.</text>
</comment>
<feature type="region of interest" description="Disordered" evidence="1">
    <location>
        <begin position="87"/>
        <end position="140"/>
    </location>
</feature>
<keyword evidence="4" id="KW-1185">Reference proteome</keyword>
<feature type="compositionally biased region" description="Basic and acidic residues" evidence="1">
    <location>
        <begin position="128"/>
        <end position="140"/>
    </location>
</feature>
<proteinExistence type="predicted"/>
<evidence type="ECO:0000256" key="1">
    <source>
        <dbReference type="SAM" id="MobiDB-lite"/>
    </source>
</evidence>
<dbReference type="OrthoDB" id="1746151at2759"/>
<evidence type="ECO:0000259" key="2">
    <source>
        <dbReference type="Pfam" id="PF26130"/>
    </source>
</evidence>
<organism evidence="3 4">
    <name type="scientific">Thalictrum thalictroides</name>
    <name type="common">Rue-anemone</name>
    <name type="synonym">Anemone thalictroides</name>
    <dbReference type="NCBI Taxonomy" id="46969"/>
    <lineage>
        <taxon>Eukaryota</taxon>
        <taxon>Viridiplantae</taxon>
        <taxon>Streptophyta</taxon>
        <taxon>Embryophyta</taxon>
        <taxon>Tracheophyta</taxon>
        <taxon>Spermatophyta</taxon>
        <taxon>Magnoliopsida</taxon>
        <taxon>Ranunculales</taxon>
        <taxon>Ranunculaceae</taxon>
        <taxon>Thalictroideae</taxon>
        <taxon>Thalictrum</taxon>
    </lineage>
</organism>
<dbReference type="AlphaFoldDB" id="A0A7J6VN48"/>
<sequence length="140" mass="15884">MLMYIGGDRSIFQVEEDKLSYFEIKGILCENLGYKEVWKIHWCTPGEGPLSDHIRLMFEDNDVLKMLQANEGCELIDIYVEHDPKDVVGEGSVPHKDDGLSESEQSDVNNLDHLESDEDDDELVGVKSEAHGRCELQDAE</sequence>
<feature type="domain" description="PB1-like" evidence="2">
    <location>
        <begin position="2"/>
        <end position="82"/>
    </location>
</feature>